<sequence>MDYLNSKLREYLDKPGCPLCHLLREQDKKYLDSIFWEMVNDTELRTQLIKDGGLCADHLQLVFKERPSVLGIAILFRDLLIHHLQGELPDFGNIKCRLCIRNQEMEKKLYKTLIKHWPEWKKQWGRHTFLCRKHSRLFPPEEKTSIEIHSFSEKALYEVLKLVSSFIEKFDYQKTHLPFSELEKESWQYLLEFFASKPLSKTRRGGKIS</sequence>
<proteinExistence type="predicted"/>
<dbReference type="RefSeq" id="WP_369019226.1">
    <property type="nucleotide sequence ID" value="NZ_CP121689.1"/>
</dbReference>
<evidence type="ECO:0000313" key="2">
    <source>
        <dbReference type="Proteomes" id="UP001461341"/>
    </source>
</evidence>
<reference evidence="1 2" key="1">
    <citation type="submission" date="2023-03" db="EMBL/GenBank/DDBJ databases">
        <title>Novel Species.</title>
        <authorList>
            <person name="Ma S."/>
        </authorList>
    </citation>
    <scope>NUCLEOTIDE SEQUENCE [LARGE SCALE GENOMIC DNA]</scope>
    <source>
        <strain evidence="1 2">B11</strain>
    </source>
</reference>
<dbReference type="EMBL" id="CP121689">
    <property type="protein sequence ID" value="WZL77060.1"/>
    <property type="molecule type" value="Genomic_DNA"/>
</dbReference>
<name>A0ABZ2YDJ3_9BACT</name>
<dbReference type="InterPro" id="IPR045706">
    <property type="entry name" value="DUF6062"/>
</dbReference>
<evidence type="ECO:0000313" key="1">
    <source>
        <dbReference type="EMBL" id="WZL77060.1"/>
    </source>
</evidence>
<accession>A0ABZ2YDJ3</accession>
<protein>
    <submittedName>
        <fullName evidence="1">DUF6062 family protein</fullName>
    </submittedName>
</protein>
<organism evidence="1 2">
    <name type="scientific">Thermatribacter velox</name>
    <dbReference type="NCBI Taxonomy" id="3039681"/>
    <lineage>
        <taxon>Bacteria</taxon>
        <taxon>Pseudomonadati</taxon>
        <taxon>Atribacterota</taxon>
        <taxon>Atribacteria</taxon>
        <taxon>Atribacterales</taxon>
        <taxon>Thermatribacteraceae</taxon>
        <taxon>Thermatribacter</taxon>
    </lineage>
</organism>
<dbReference type="Pfam" id="PF19538">
    <property type="entry name" value="DUF6062"/>
    <property type="match status" value="1"/>
</dbReference>
<keyword evidence="2" id="KW-1185">Reference proteome</keyword>
<gene>
    <name evidence="1" type="ORF">QBE54_04890</name>
</gene>
<dbReference type="Proteomes" id="UP001461341">
    <property type="component" value="Chromosome"/>
</dbReference>